<dbReference type="Proteomes" id="UP001290894">
    <property type="component" value="Unassembled WGS sequence"/>
</dbReference>
<dbReference type="InterPro" id="IPR046462">
    <property type="entry name" value="TerL_nuclease"/>
</dbReference>
<keyword evidence="3" id="KW-0255">Endonuclease</keyword>
<feature type="domain" description="Terminase large subunit-like endonuclease" evidence="2">
    <location>
        <begin position="550"/>
        <end position="613"/>
    </location>
</feature>
<dbReference type="RefSeq" id="WP_322546783.1">
    <property type="nucleotide sequence ID" value="NZ_JAXUAC010000007.1"/>
</dbReference>
<dbReference type="PANTHER" id="PTHR41287:SF1">
    <property type="entry name" value="PROTEIN YMFN"/>
    <property type="match status" value="1"/>
</dbReference>
<protein>
    <submittedName>
        <fullName evidence="3">Terminase TerL endonuclease subunit</fullName>
    </submittedName>
</protein>
<dbReference type="Pfam" id="PF03354">
    <property type="entry name" value="TerL_ATPase"/>
    <property type="match status" value="1"/>
</dbReference>
<evidence type="ECO:0000313" key="3">
    <source>
        <dbReference type="EMBL" id="MDZ7511342.1"/>
    </source>
</evidence>
<keyword evidence="3" id="KW-0378">Hydrolase</keyword>
<reference evidence="3 4" key="1">
    <citation type="submission" date="2023-12" db="EMBL/GenBank/DDBJ databases">
        <title>'Antibacterial potential of Stenotrophomonas maltophilia cystic fibrosis isolates' (manuscript under preparation).</title>
        <authorList>
            <person name="Crisan C.V."/>
            <person name="Pettis M."/>
            <person name="Goldberg J.B."/>
        </authorList>
    </citation>
    <scope>NUCLEOTIDE SEQUENCE [LARGE SCALE GENOMIC DNA]</scope>
    <source>
        <strain evidence="3 4">CCV155</strain>
    </source>
</reference>
<feature type="domain" description="Terminase large subunit-like endonuclease" evidence="2">
    <location>
        <begin position="290"/>
        <end position="530"/>
    </location>
</feature>
<sequence length="635" mass="69696">MAVTKKTRAKNSSVAPAPADRTKAYALDVVAGRIVAGPHVRNACRRHLQDLIEGPERGLYFDHGAAEYAFRYFENVLMLSEGQFEGRKFELHPSQAFIIGSLFGWKGADGLRRFRRAYIEQGKGNGKSPLAGGLGLLGMTAAGEAGAQIYSAAAKKDQAGILFADAVKMVKKSPLLAKRIEFAGGEGREFSMAHHASASFFRPVSRDTGRTGSGPRPFFVLVDEVHELPDRRIIEMLERGFKFRREPLLFMITNSGSDRTSVCWEEHEHAVKVAAGHTEAVNDPTFVGDVIDDRTFSYVCSLDDGDDPLEDPSCWAKANPLLGVTITEQYLADVVAQAKAIPGSLNGILRLHFCVWTDAETAWMTRPTLEPALADFDPRVHEGRKVYLGLDLSQVRDITALAAVVETGTVPVEVEVEGEKLVIEKPTFDAWIEAWTPGDTLDARQLQDKLPYRTWVNGGYLHAPQGQAINFRHVAQVVAEYDNRYDVQLVAYDRYAFRRFEEEVNDIGLSVTFAEHPQGGCKKGKPLQAAVEAAEQSGQPAPEGMWMPGSLRLLEEALLEGRLRLRRNPVLVSAIMSAVIESDRWGNSWLSKARSANKIDAAVALCMAIGAAHAMPPDAGGIDDYLENGFFGLIG</sequence>
<comment type="caution">
    <text evidence="3">The sequence shown here is derived from an EMBL/GenBank/DDBJ whole genome shotgun (WGS) entry which is preliminary data.</text>
</comment>
<dbReference type="Pfam" id="PF20441">
    <property type="entry name" value="TerL_nuclease"/>
    <property type="match status" value="2"/>
</dbReference>
<evidence type="ECO:0000313" key="4">
    <source>
        <dbReference type="Proteomes" id="UP001290894"/>
    </source>
</evidence>
<organism evidence="3 4">
    <name type="scientific">Stenotrophomonas muris</name>
    <dbReference type="NCBI Taxonomy" id="2963283"/>
    <lineage>
        <taxon>Bacteria</taxon>
        <taxon>Pseudomonadati</taxon>
        <taxon>Pseudomonadota</taxon>
        <taxon>Gammaproteobacteria</taxon>
        <taxon>Lysobacterales</taxon>
        <taxon>Lysobacteraceae</taxon>
        <taxon>Stenotrophomonas</taxon>
    </lineage>
</organism>
<dbReference type="InterPro" id="IPR046461">
    <property type="entry name" value="TerL_ATPase"/>
</dbReference>
<evidence type="ECO:0000259" key="1">
    <source>
        <dbReference type="Pfam" id="PF03354"/>
    </source>
</evidence>
<keyword evidence="4" id="KW-1185">Reference proteome</keyword>
<dbReference type="PANTHER" id="PTHR41287">
    <property type="match status" value="1"/>
</dbReference>
<gene>
    <name evidence="3" type="ORF">U5F72_05910</name>
</gene>
<dbReference type="EMBL" id="JAXUAC010000007">
    <property type="protein sequence ID" value="MDZ7511342.1"/>
    <property type="molecule type" value="Genomic_DNA"/>
</dbReference>
<keyword evidence="3" id="KW-0540">Nuclease</keyword>
<evidence type="ECO:0000259" key="2">
    <source>
        <dbReference type="Pfam" id="PF20441"/>
    </source>
</evidence>
<feature type="domain" description="Terminase large subunit-like ATPase" evidence="1">
    <location>
        <begin position="95"/>
        <end position="269"/>
    </location>
</feature>
<dbReference type="Gene3D" id="3.40.50.300">
    <property type="entry name" value="P-loop containing nucleotide triphosphate hydrolases"/>
    <property type="match status" value="1"/>
</dbReference>
<dbReference type="GO" id="GO:0004519">
    <property type="term" value="F:endonuclease activity"/>
    <property type="evidence" value="ECO:0007669"/>
    <property type="project" value="UniProtKB-KW"/>
</dbReference>
<dbReference type="InterPro" id="IPR027417">
    <property type="entry name" value="P-loop_NTPase"/>
</dbReference>
<dbReference type="InterPro" id="IPR005021">
    <property type="entry name" value="Terminase_largesu-like"/>
</dbReference>
<accession>A0ABU5MF14</accession>
<proteinExistence type="predicted"/>
<name>A0ABU5MF14_9GAMM</name>